<proteinExistence type="predicted"/>
<protein>
    <submittedName>
        <fullName evidence="6">Rieske (2Fe-2S) protein</fullName>
    </submittedName>
</protein>
<dbReference type="CDD" id="cd03467">
    <property type="entry name" value="Rieske"/>
    <property type="match status" value="1"/>
</dbReference>
<dbReference type="InterPro" id="IPR036922">
    <property type="entry name" value="Rieske_2Fe-2S_sf"/>
</dbReference>
<keyword evidence="7" id="KW-1185">Reference proteome</keyword>
<keyword evidence="4" id="KW-0411">Iron-sulfur</keyword>
<keyword evidence="3" id="KW-0408">Iron</keyword>
<keyword evidence="2" id="KW-0479">Metal-binding</keyword>
<evidence type="ECO:0000256" key="3">
    <source>
        <dbReference type="ARBA" id="ARBA00023004"/>
    </source>
</evidence>
<keyword evidence="1" id="KW-0001">2Fe-2S</keyword>
<evidence type="ECO:0000259" key="5">
    <source>
        <dbReference type="PROSITE" id="PS51296"/>
    </source>
</evidence>
<evidence type="ECO:0000256" key="4">
    <source>
        <dbReference type="ARBA" id="ARBA00023014"/>
    </source>
</evidence>
<reference evidence="6 7" key="1">
    <citation type="submission" date="2022-04" db="EMBL/GenBank/DDBJ databases">
        <title>Spirosoma sp. strain RP8 genome sequencing and assembly.</title>
        <authorList>
            <person name="Jung Y."/>
        </authorList>
    </citation>
    <scope>NUCLEOTIDE SEQUENCE [LARGE SCALE GENOMIC DNA]</scope>
    <source>
        <strain evidence="6 7">RP8</strain>
    </source>
</reference>
<dbReference type="RefSeq" id="WP_232558510.1">
    <property type="nucleotide sequence ID" value="NZ_JALPRF010000003.1"/>
</dbReference>
<name>A0ABT0HQB1_9BACT</name>
<evidence type="ECO:0000313" key="6">
    <source>
        <dbReference type="EMBL" id="MCK8494307.1"/>
    </source>
</evidence>
<dbReference type="SUPFAM" id="SSF50022">
    <property type="entry name" value="ISP domain"/>
    <property type="match status" value="1"/>
</dbReference>
<dbReference type="InterPro" id="IPR017941">
    <property type="entry name" value="Rieske_2Fe-2S"/>
</dbReference>
<evidence type="ECO:0000313" key="7">
    <source>
        <dbReference type="Proteomes" id="UP001202180"/>
    </source>
</evidence>
<dbReference type="PROSITE" id="PS51296">
    <property type="entry name" value="RIESKE"/>
    <property type="match status" value="1"/>
</dbReference>
<comment type="caution">
    <text evidence="6">The sequence shown here is derived from an EMBL/GenBank/DDBJ whole genome shotgun (WGS) entry which is preliminary data.</text>
</comment>
<dbReference type="Gene3D" id="2.102.10.10">
    <property type="entry name" value="Rieske [2Fe-2S] iron-sulphur domain"/>
    <property type="match status" value="1"/>
</dbReference>
<dbReference type="Pfam" id="PF00355">
    <property type="entry name" value="Rieske"/>
    <property type="match status" value="1"/>
</dbReference>
<sequence>MDRQEFFRVAATGVGTLLLTRASAGCSSNSTEEPAPDAEQGIDFLVDLNAADNENLKQKGGYVVVNKVIVAQTNSGEYVAVSSKCTYQGTELVYRAKENQFYCPLDLSRFDVTGKVISGPATLPLKRYVIEEAANSTLRVQS</sequence>
<evidence type="ECO:0000256" key="1">
    <source>
        <dbReference type="ARBA" id="ARBA00022714"/>
    </source>
</evidence>
<organism evidence="6 7">
    <name type="scientific">Spirosoma liriopis</name>
    <dbReference type="NCBI Taxonomy" id="2937440"/>
    <lineage>
        <taxon>Bacteria</taxon>
        <taxon>Pseudomonadati</taxon>
        <taxon>Bacteroidota</taxon>
        <taxon>Cytophagia</taxon>
        <taxon>Cytophagales</taxon>
        <taxon>Cytophagaceae</taxon>
        <taxon>Spirosoma</taxon>
    </lineage>
</organism>
<dbReference type="EMBL" id="JALPRF010000003">
    <property type="protein sequence ID" value="MCK8494307.1"/>
    <property type="molecule type" value="Genomic_DNA"/>
</dbReference>
<dbReference type="Proteomes" id="UP001202180">
    <property type="component" value="Unassembled WGS sequence"/>
</dbReference>
<evidence type="ECO:0000256" key="2">
    <source>
        <dbReference type="ARBA" id="ARBA00022723"/>
    </source>
</evidence>
<gene>
    <name evidence="6" type="ORF">M0L20_20740</name>
</gene>
<accession>A0ABT0HQB1</accession>
<feature type="domain" description="Rieske" evidence="5">
    <location>
        <begin position="45"/>
        <end position="139"/>
    </location>
</feature>